<protein>
    <submittedName>
        <fullName evidence="1">Uncharacterized protein</fullName>
    </submittedName>
</protein>
<organism evidence="1 2">
    <name type="scientific">Mesorhizobium huakuii</name>
    <dbReference type="NCBI Taxonomy" id="28104"/>
    <lineage>
        <taxon>Bacteria</taxon>
        <taxon>Pseudomonadati</taxon>
        <taxon>Pseudomonadota</taxon>
        <taxon>Alphaproteobacteria</taxon>
        <taxon>Hyphomicrobiales</taxon>
        <taxon>Phyllobacteriaceae</taxon>
        <taxon>Mesorhizobium</taxon>
    </lineage>
</organism>
<accession>A0A7G6T6N9</accession>
<keyword evidence="1" id="KW-0614">Plasmid</keyword>
<dbReference type="Proteomes" id="UP000515465">
    <property type="component" value="Plasmid p_1"/>
</dbReference>
<proteinExistence type="predicted"/>
<geneLocation type="plasmid" evidence="1 2">
    <name>p_1</name>
</geneLocation>
<sequence length="288" mass="28748">MTTCSFTAPACADIPTIDAAQLTEHSQTASATVNLVPITTQRQDANSGVKCAMTTGKKANVIDPTLQPQMGAGAKAIQGYAPDMPATPDATARGAALNSQSLFKSSGDVVAGLDASGQSLSAARTMFQAAGQQVGTAPTVMGAFDMNSAARLQNNLAWNSAIGSANLWVTALNAPNLAQTSDMSRAAIGMRSSPGTSMPVSGLLCPAGMAGSGTAADPCRQPASCSTTPPGTPPDPACVSARATDSTGNVAFFLARNQDAAQSATPAPSALSATDVNAALAAMQANAR</sequence>
<dbReference type="AlphaFoldDB" id="A0A7G6T6N9"/>
<dbReference type="EMBL" id="CP050299">
    <property type="protein sequence ID" value="QND62421.1"/>
    <property type="molecule type" value="Genomic_DNA"/>
</dbReference>
<reference evidence="2" key="1">
    <citation type="journal article" date="2020" name="Mol. Plant Microbe">
        <title>Rhizobial microsymbionts of the narrowly endemic Oxytropis species growing in Kamchatka are characterized by significant genetic diversity and possess a set of genes that are associated with T3SS and T6SS secretion systems and can affect the development of symbiosis.</title>
        <authorList>
            <person name="Safronova V."/>
            <person name="Guro P."/>
            <person name="Sazanova A."/>
            <person name="Kuznetsova I."/>
            <person name="Belimov A."/>
            <person name="Yakubov V."/>
            <person name="Chirak E."/>
            <person name="Afonin A."/>
            <person name="Gogolev Y."/>
            <person name="Andronov E."/>
            <person name="Tikhonovich I."/>
        </authorList>
    </citation>
    <scope>NUCLEOTIDE SEQUENCE [LARGE SCALE GENOMIC DNA]</scope>
    <source>
        <strain evidence="2">583</strain>
        <plasmid evidence="2">p_1</plasmid>
    </source>
</reference>
<name>A0A7G6T6N9_9HYPH</name>
<evidence type="ECO:0000313" key="2">
    <source>
        <dbReference type="Proteomes" id="UP000515465"/>
    </source>
</evidence>
<evidence type="ECO:0000313" key="1">
    <source>
        <dbReference type="EMBL" id="QND62421.1"/>
    </source>
</evidence>
<gene>
    <name evidence="1" type="ORF">HB778_40730</name>
</gene>